<dbReference type="GO" id="GO:0001667">
    <property type="term" value="P:ameboidal-type cell migration"/>
    <property type="evidence" value="ECO:0007669"/>
    <property type="project" value="UniProtKB-ARBA"/>
</dbReference>
<evidence type="ECO:0000256" key="1">
    <source>
        <dbReference type="ARBA" id="ARBA00004342"/>
    </source>
</evidence>
<dbReference type="GO" id="GO:0022412">
    <property type="term" value="P:cellular process involved in reproduction in multicellular organism"/>
    <property type="evidence" value="ECO:0007669"/>
    <property type="project" value="UniProtKB-ARBA"/>
</dbReference>
<evidence type="ECO:0000256" key="9">
    <source>
        <dbReference type="ARBA" id="ARBA00023289"/>
    </source>
</evidence>
<dbReference type="FunFam" id="3.40.50.300:FF:000983">
    <property type="entry name" value="Rho family GTPase"/>
    <property type="match status" value="1"/>
</dbReference>
<proteinExistence type="inferred from homology"/>
<dbReference type="GO" id="GO:0007264">
    <property type="term" value="P:small GTPase-mediated signal transduction"/>
    <property type="evidence" value="ECO:0007669"/>
    <property type="project" value="InterPro"/>
</dbReference>
<evidence type="ECO:0000256" key="7">
    <source>
        <dbReference type="ARBA" id="ARBA00023136"/>
    </source>
</evidence>
<comment type="caution">
    <text evidence="10">The sequence shown here is derived from an EMBL/GenBank/DDBJ whole genome shotgun (WGS) entry which is preliminary data.</text>
</comment>
<keyword evidence="11" id="KW-1185">Reference proteome</keyword>
<dbReference type="GO" id="GO:0035006">
    <property type="term" value="P:melanization defense response"/>
    <property type="evidence" value="ECO:0007669"/>
    <property type="project" value="UniProtKB-ARBA"/>
</dbReference>
<dbReference type="PROSITE" id="PS51419">
    <property type="entry name" value="RAB"/>
    <property type="match status" value="1"/>
</dbReference>
<dbReference type="SMART" id="SM00173">
    <property type="entry name" value="RAS"/>
    <property type="match status" value="1"/>
</dbReference>
<dbReference type="EMBL" id="JAFNEN010000135">
    <property type="protein sequence ID" value="KAG8192799.1"/>
    <property type="molecule type" value="Genomic_DNA"/>
</dbReference>
<keyword evidence="9" id="KW-0636">Prenylation</keyword>
<gene>
    <name evidence="10" type="ORF">JTE90_019117</name>
</gene>
<dbReference type="PANTHER" id="PTHR24072">
    <property type="entry name" value="RHO FAMILY GTPASE"/>
    <property type="match status" value="1"/>
</dbReference>
<keyword evidence="6" id="KW-0342">GTP-binding</keyword>
<evidence type="ECO:0000256" key="4">
    <source>
        <dbReference type="ARBA" id="ARBA00022481"/>
    </source>
</evidence>
<comment type="similarity">
    <text evidence="2">Belongs to the small GTPase superfamily. Rho family.</text>
</comment>
<keyword evidence="5" id="KW-0547">Nucleotide-binding</keyword>
<evidence type="ECO:0000256" key="8">
    <source>
        <dbReference type="ARBA" id="ARBA00023288"/>
    </source>
</evidence>
<keyword evidence="4" id="KW-0488">Methylation</keyword>
<organism evidence="10 11">
    <name type="scientific">Oedothorax gibbosus</name>
    <dbReference type="NCBI Taxonomy" id="931172"/>
    <lineage>
        <taxon>Eukaryota</taxon>
        <taxon>Metazoa</taxon>
        <taxon>Ecdysozoa</taxon>
        <taxon>Arthropoda</taxon>
        <taxon>Chelicerata</taxon>
        <taxon>Arachnida</taxon>
        <taxon>Araneae</taxon>
        <taxon>Araneomorphae</taxon>
        <taxon>Entelegynae</taxon>
        <taxon>Araneoidea</taxon>
        <taxon>Linyphiidae</taxon>
        <taxon>Erigoninae</taxon>
        <taxon>Oedothorax</taxon>
    </lineage>
</organism>
<accession>A0AAV6V858</accession>
<dbReference type="NCBIfam" id="TIGR00231">
    <property type="entry name" value="small_GTP"/>
    <property type="match status" value="1"/>
</dbReference>
<evidence type="ECO:0000256" key="6">
    <source>
        <dbReference type="ARBA" id="ARBA00023134"/>
    </source>
</evidence>
<dbReference type="InterPro" id="IPR001806">
    <property type="entry name" value="Small_GTPase"/>
</dbReference>
<dbReference type="GO" id="GO:0003006">
    <property type="term" value="P:developmental process involved in reproduction"/>
    <property type="evidence" value="ECO:0007669"/>
    <property type="project" value="UniProtKB-ARBA"/>
</dbReference>
<dbReference type="SMART" id="SM00174">
    <property type="entry name" value="RHO"/>
    <property type="match status" value="1"/>
</dbReference>
<dbReference type="PROSITE" id="PS51421">
    <property type="entry name" value="RAS"/>
    <property type="match status" value="1"/>
</dbReference>
<dbReference type="Pfam" id="PF00071">
    <property type="entry name" value="Ras"/>
    <property type="match status" value="1"/>
</dbReference>
<dbReference type="GO" id="GO:0003924">
    <property type="term" value="F:GTPase activity"/>
    <property type="evidence" value="ECO:0007669"/>
    <property type="project" value="InterPro"/>
</dbReference>
<dbReference type="Proteomes" id="UP000827092">
    <property type="component" value="Unassembled WGS sequence"/>
</dbReference>
<dbReference type="InterPro" id="IPR003578">
    <property type="entry name" value="Small_GTPase_Rho"/>
</dbReference>
<reference evidence="10 11" key="1">
    <citation type="journal article" date="2022" name="Nat. Ecol. Evol.">
        <title>A masculinizing supergene underlies an exaggerated male reproductive morph in a spider.</title>
        <authorList>
            <person name="Hendrickx F."/>
            <person name="De Corte Z."/>
            <person name="Sonet G."/>
            <person name="Van Belleghem S.M."/>
            <person name="Kostlbacher S."/>
            <person name="Vangestel C."/>
        </authorList>
    </citation>
    <scope>NUCLEOTIDE SEQUENCE [LARGE SCALE GENOMIC DNA]</scope>
    <source>
        <strain evidence="10">W744_W776</strain>
    </source>
</reference>
<dbReference type="SUPFAM" id="SSF52540">
    <property type="entry name" value="P-loop containing nucleoside triphosphate hydrolases"/>
    <property type="match status" value="1"/>
</dbReference>
<name>A0AAV6V858_9ARAC</name>
<evidence type="ECO:0000313" key="10">
    <source>
        <dbReference type="EMBL" id="KAG8192799.1"/>
    </source>
</evidence>
<dbReference type="GO" id="GO:0005525">
    <property type="term" value="F:GTP binding"/>
    <property type="evidence" value="ECO:0007669"/>
    <property type="project" value="UniProtKB-KW"/>
</dbReference>
<sequence>MPAEKKIILVGDEGCGKTGLIFSYFTENIPDPAVPTIYKEYSTEVELDDGTKVPIVLWITPSQDHYSGIRSMSYSDAEAVILCYSVADPESLVRAEEKWMQEIREHLPNVPVVLVGNKVDLRTDQNLKIVSPEEGKALADKIKAFSYVECSAKNAENVREVFRAATSAATAKTA</sequence>
<dbReference type="GO" id="GO:0035099">
    <property type="term" value="P:hemocyte migration"/>
    <property type="evidence" value="ECO:0007669"/>
    <property type="project" value="UniProtKB-ARBA"/>
</dbReference>
<comment type="subcellular location">
    <subcellularLocation>
        <location evidence="1">Cell membrane</location>
        <topology evidence="1">Lipid-anchor</topology>
        <orientation evidence="1">Cytoplasmic side</orientation>
    </subcellularLocation>
</comment>
<dbReference type="SMART" id="SM00175">
    <property type="entry name" value="RAB"/>
    <property type="match status" value="1"/>
</dbReference>
<keyword evidence="3" id="KW-1003">Cell membrane</keyword>
<evidence type="ECO:0000256" key="2">
    <source>
        <dbReference type="ARBA" id="ARBA00010142"/>
    </source>
</evidence>
<keyword evidence="7" id="KW-0472">Membrane</keyword>
<dbReference type="AlphaFoldDB" id="A0AAV6V858"/>
<evidence type="ECO:0000256" key="3">
    <source>
        <dbReference type="ARBA" id="ARBA00022475"/>
    </source>
</evidence>
<dbReference type="Gene3D" id="3.40.50.300">
    <property type="entry name" value="P-loop containing nucleotide triphosphate hydrolases"/>
    <property type="match status" value="1"/>
</dbReference>
<evidence type="ECO:0000256" key="5">
    <source>
        <dbReference type="ARBA" id="ARBA00022741"/>
    </source>
</evidence>
<dbReference type="GO" id="GO:0005886">
    <property type="term" value="C:plasma membrane"/>
    <property type="evidence" value="ECO:0007669"/>
    <property type="project" value="UniProtKB-SubCell"/>
</dbReference>
<dbReference type="PROSITE" id="PS51420">
    <property type="entry name" value="RHO"/>
    <property type="match status" value="1"/>
</dbReference>
<dbReference type="InterPro" id="IPR027417">
    <property type="entry name" value="P-loop_NTPase"/>
</dbReference>
<dbReference type="CDD" id="cd00157">
    <property type="entry name" value="Rho"/>
    <property type="match status" value="1"/>
</dbReference>
<evidence type="ECO:0000313" key="11">
    <source>
        <dbReference type="Proteomes" id="UP000827092"/>
    </source>
</evidence>
<dbReference type="PRINTS" id="PR00449">
    <property type="entry name" value="RASTRNSFRMNG"/>
</dbReference>
<keyword evidence="8" id="KW-0449">Lipoprotein</keyword>
<protein>
    <submittedName>
        <fullName evidence="10">Uncharacterized protein</fullName>
    </submittedName>
</protein>
<dbReference type="InterPro" id="IPR005225">
    <property type="entry name" value="Small_GTP-bd"/>
</dbReference>